<name>A0A4D4LZJ3_STRAX</name>
<keyword evidence="1" id="KW-0723">Serine/threonine-protein kinase</keyword>
<dbReference type="Gene3D" id="3.30.565.10">
    <property type="entry name" value="Histidine kinase-like ATPase, C-terminal domain"/>
    <property type="match status" value="1"/>
</dbReference>
<evidence type="ECO:0000259" key="2">
    <source>
        <dbReference type="Pfam" id="PF13581"/>
    </source>
</evidence>
<dbReference type="SUPFAM" id="SSF55874">
    <property type="entry name" value="ATPase domain of HSP90 chaperone/DNA topoisomerase II/histidine kinase"/>
    <property type="match status" value="1"/>
</dbReference>
<dbReference type="InterPro" id="IPR050267">
    <property type="entry name" value="Anti-sigma-factor_SerPK"/>
</dbReference>
<feature type="domain" description="Histidine kinase/HSP90-like ATPase" evidence="2">
    <location>
        <begin position="44"/>
        <end position="135"/>
    </location>
</feature>
<dbReference type="Proteomes" id="UP000302139">
    <property type="component" value="Unassembled WGS sequence"/>
</dbReference>
<sequence>MPEPRWPTAQPPDSNQELKAMNATLITPGTYHLTTPNSPLTPKICRDTVAILLATNGHAPGLADTARTLVSELVTNAVLHTASPTIDMETAVLSDGVRVAVYDDSPAAHLEPLAPAWDGEGGRGLLLVQALAQAWGVATARPYGRKHVWFELRSGSGG</sequence>
<dbReference type="GO" id="GO:0004674">
    <property type="term" value="F:protein serine/threonine kinase activity"/>
    <property type="evidence" value="ECO:0007669"/>
    <property type="project" value="UniProtKB-KW"/>
</dbReference>
<comment type="caution">
    <text evidence="3">The sequence shown here is derived from an EMBL/GenBank/DDBJ whole genome shotgun (WGS) entry which is preliminary data.</text>
</comment>
<keyword evidence="1" id="KW-0418">Kinase</keyword>
<proteinExistence type="predicted"/>
<keyword evidence="1" id="KW-0808">Transferase</keyword>
<dbReference type="CDD" id="cd16936">
    <property type="entry name" value="HATPase_RsbW-like"/>
    <property type="match status" value="1"/>
</dbReference>
<evidence type="ECO:0000313" key="3">
    <source>
        <dbReference type="EMBL" id="GDY63947.1"/>
    </source>
</evidence>
<dbReference type="PANTHER" id="PTHR35526">
    <property type="entry name" value="ANTI-SIGMA-F FACTOR RSBW-RELATED"/>
    <property type="match status" value="1"/>
</dbReference>
<dbReference type="Pfam" id="PF13581">
    <property type="entry name" value="HATPase_c_2"/>
    <property type="match status" value="1"/>
</dbReference>
<dbReference type="InterPro" id="IPR003594">
    <property type="entry name" value="HATPase_dom"/>
</dbReference>
<accession>A0A4D4LZJ3</accession>
<reference evidence="3 4" key="1">
    <citation type="submission" date="2019-04" db="EMBL/GenBank/DDBJ databases">
        <title>Draft genome sequences of Streptomyces avermitilis NBRC 14893.</title>
        <authorList>
            <person name="Komaki H."/>
            <person name="Tamura T."/>
            <person name="Hosoyama A."/>
        </authorList>
    </citation>
    <scope>NUCLEOTIDE SEQUENCE [LARGE SCALE GENOMIC DNA]</scope>
    <source>
        <strain evidence="3 4">NBRC 14893</strain>
    </source>
</reference>
<gene>
    <name evidence="3" type="ORF">SAV14893_033400</name>
</gene>
<dbReference type="PANTHER" id="PTHR35526:SF3">
    <property type="entry name" value="ANTI-SIGMA-F FACTOR RSBW"/>
    <property type="match status" value="1"/>
</dbReference>
<dbReference type="InterPro" id="IPR036890">
    <property type="entry name" value="HATPase_C_sf"/>
</dbReference>
<evidence type="ECO:0000313" key="4">
    <source>
        <dbReference type="Proteomes" id="UP000302139"/>
    </source>
</evidence>
<protein>
    <recommendedName>
        <fullName evidence="2">Histidine kinase/HSP90-like ATPase domain-containing protein</fullName>
    </recommendedName>
</protein>
<organism evidence="3 4">
    <name type="scientific">Streptomyces avermitilis</name>
    <dbReference type="NCBI Taxonomy" id="33903"/>
    <lineage>
        <taxon>Bacteria</taxon>
        <taxon>Bacillati</taxon>
        <taxon>Actinomycetota</taxon>
        <taxon>Actinomycetes</taxon>
        <taxon>Kitasatosporales</taxon>
        <taxon>Streptomycetaceae</taxon>
        <taxon>Streptomyces</taxon>
    </lineage>
</organism>
<dbReference type="AlphaFoldDB" id="A0A4D4LZJ3"/>
<evidence type="ECO:0000256" key="1">
    <source>
        <dbReference type="ARBA" id="ARBA00022527"/>
    </source>
</evidence>
<dbReference type="EMBL" id="BJHX01000001">
    <property type="protein sequence ID" value="GDY63947.1"/>
    <property type="molecule type" value="Genomic_DNA"/>
</dbReference>